<reference evidence="2 3" key="1">
    <citation type="submission" date="2018-04" db="EMBL/GenBank/DDBJ databases">
        <title>WGS assembly of Panicum hallii var. hallii HAL2.</title>
        <authorList>
            <person name="Lovell J."/>
            <person name="Jenkins J."/>
            <person name="Lowry D."/>
            <person name="Mamidi S."/>
            <person name="Sreedasyam A."/>
            <person name="Weng X."/>
            <person name="Barry K."/>
            <person name="Bonette J."/>
            <person name="Campitelli B."/>
            <person name="Daum C."/>
            <person name="Gordon S."/>
            <person name="Gould B."/>
            <person name="Lipzen A."/>
            <person name="MacQueen A."/>
            <person name="Palacio-Mejia J."/>
            <person name="Plott C."/>
            <person name="Shakirov E."/>
            <person name="Shu S."/>
            <person name="Yoshinaga Y."/>
            <person name="Zane M."/>
            <person name="Rokhsar D."/>
            <person name="Grimwood J."/>
            <person name="Schmutz J."/>
            <person name="Juenger T."/>
        </authorList>
    </citation>
    <scope>NUCLEOTIDE SEQUENCE [LARGE SCALE GENOMIC DNA]</scope>
    <source>
        <strain evidence="3">cv. HAL2</strain>
    </source>
</reference>
<dbReference type="AlphaFoldDB" id="A0A2T7CBF5"/>
<feature type="compositionally biased region" description="Basic and acidic residues" evidence="1">
    <location>
        <begin position="1"/>
        <end position="11"/>
    </location>
</feature>
<dbReference type="EMBL" id="CM009757">
    <property type="protein sequence ID" value="PUZ40664.1"/>
    <property type="molecule type" value="Genomic_DNA"/>
</dbReference>
<evidence type="ECO:0000256" key="1">
    <source>
        <dbReference type="SAM" id="MobiDB-lite"/>
    </source>
</evidence>
<sequence>MRNPQIHEESTRQLGSKEIPRKSPKSNLRRRRHQPSRSSAPAPGASLGDWEVGLVGPDLGGVAPGEGIIAEVKRRGAGRGGRCR</sequence>
<feature type="compositionally biased region" description="Low complexity" evidence="1">
    <location>
        <begin position="36"/>
        <end position="46"/>
    </location>
</feature>
<proteinExistence type="predicted"/>
<protein>
    <submittedName>
        <fullName evidence="2">Uncharacterized protein</fullName>
    </submittedName>
</protein>
<gene>
    <name evidence="2" type="ORF">GQ55_9G442200</name>
</gene>
<evidence type="ECO:0000313" key="3">
    <source>
        <dbReference type="Proteomes" id="UP000244336"/>
    </source>
</evidence>
<dbReference type="Proteomes" id="UP000244336">
    <property type="component" value="Chromosome 9"/>
</dbReference>
<feature type="region of interest" description="Disordered" evidence="1">
    <location>
        <begin position="1"/>
        <end position="49"/>
    </location>
</feature>
<evidence type="ECO:0000313" key="2">
    <source>
        <dbReference type="EMBL" id="PUZ40664.1"/>
    </source>
</evidence>
<keyword evidence="3" id="KW-1185">Reference proteome</keyword>
<feature type="compositionally biased region" description="Basic residues" evidence="1">
    <location>
        <begin position="22"/>
        <end position="35"/>
    </location>
</feature>
<accession>A0A2T7CBF5</accession>
<organism evidence="2 3">
    <name type="scientific">Panicum hallii var. hallii</name>
    <dbReference type="NCBI Taxonomy" id="1504633"/>
    <lineage>
        <taxon>Eukaryota</taxon>
        <taxon>Viridiplantae</taxon>
        <taxon>Streptophyta</taxon>
        <taxon>Embryophyta</taxon>
        <taxon>Tracheophyta</taxon>
        <taxon>Spermatophyta</taxon>
        <taxon>Magnoliopsida</taxon>
        <taxon>Liliopsida</taxon>
        <taxon>Poales</taxon>
        <taxon>Poaceae</taxon>
        <taxon>PACMAD clade</taxon>
        <taxon>Panicoideae</taxon>
        <taxon>Panicodae</taxon>
        <taxon>Paniceae</taxon>
        <taxon>Panicinae</taxon>
        <taxon>Panicum</taxon>
        <taxon>Panicum sect. Panicum</taxon>
    </lineage>
</organism>
<dbReference type="Gramene" id="PUZ40664">
    <property type="protein sequence ID" value="PUZ40664"/>
    <property type="gene ID" value="GQ55_9G442200"/>
</dbReference>
<name>A0A2T7CBF5_9POAL</name>